<gene>
    <name evidence="1" type="ORF">ACFQ4M_17050</name>
</gene>
<dbReference type="EMBL" id="JBHTMC010000032">
    <property type="protein sequence ID" value="MFD1265282.1"/>
    <property type="molecule type" value="Genomic_DNA"/>
</dbReference>
<evidence type="ECO:0000313" key="1">
    <source>
        <dbReference type="EMBL" id="MFD1265282.1"/>
    </source>
</evidence>
<proteinExistence type="predicted"/>
<dbReference type="RefSeq" id="WP_277834288.1">
    <property type="nucleotide sequence ID" value="NZ_JARQZE010000012.1"/>
</dbReference>
<organism evidence="1 2">
    <name type="scientific">Thauera mechernichensis</name>
    <dbReference type="NCBI Taxonomy" id="82788"/>
    <lineage>
        <taxon>Bacteria</taxon>
        <taxon>Pseudomonadati</taxon>
        <taxon>Pseudomonadota</taxon>
        <taxon>Betaproteobacteria</taxon>
        <taxon>Rhodocyclales</taxon>
        <taxon>Zoogloeaceae</taxon>
        <taxon>Thauera</taxon>
    </lineage>
</organism>
<dbReference type="Gene3D" id="1.10.238.160">
    <property type="match status" value="1"/>
</dbReference>
<reference evidence="2" key="1">
    <citation type="journal article" date="2019" name="Int. J. Syst. Evol. Microbiol.">
        <title>The Global Catalogue of Microorganisms (GCM) 10K type strain sequencing project: providing services to taxonomists for standard genome sequencing and annotation.</title>
        <authorList>
            <consortium name="The Broad Institute Genomics Platform"/>
            <consortium name="The Broad Institute Genome Sequencing Center for Infectious Disease"/>
            <person name="Wu L."/>
            <person name="Ma J."/>
        </authorList>
    </citation>
    <scope>NUCLEOTIDE SEQUENCE [LARGE SCALE GENOMIC DNA]</scope>
    <source>
        <strain evidence="2">CCUG 48884</strain>
    </source>
</reference>
<protein>
    <submittedName>
        <fullName evidence="1">Helix-turn-helix transcriptional regulator</fullName>
    </submittedName>
</protein>
<comment type="caution">
    <text evidence="1">The sequence shown here is derived from an EMBL/GenBank/DDBJ whole genome shotgun (WGS) entry which is preliminary data.</text>
</comment>
<name>A0ABW3WJX0_9RHOO</name>
<sequence>MQTVTHPSPTLKTHGAIIKPSIINFDSLPDSALVDDKTVAVVTGQSRNTVWRKAKAGTLPAPVKVGPKTTRWKVGAIRAYLASLTAS</sequence>
<keyword evidence="2" id="KW-1185">Reference proteome</keyword>
<evidence type="ECO:0000313" key="2">
    <source>
        <dbReference type="Proteomes" id="UP001597158"/>
    </source>
</evidence>
<dbReference type="Proteomes" id="UP001597158">
    <property type="component" value="Unassembled WGS sequence"/>
</dbReference>
<accession>A0ABW3WJX0</accession>